<evidence type="ECO:0000313" key="5">
    <source>
        <dbReference type="EMBL" id="MBC1175448.1"/>
    </source>
</evidence>
<feature type="compositionally biased region" description="Basic residues" evidence="2">
    <location>
        <begin position="112"/>
        <end position="125"/>
    </location>
</feature>
<dbReference type="VEuPathDB" id="VectorBase:LLONM1_006805"/>
<feature type="compositionally biased region" description="Basic and acidic residues" evidence="2">
    <location>
        <begin position="185"/>
        <end position="194"/>
    </location>
</feature>
<dbReference type="InterPro" id="IPR000072">
    <property type="entry name" value="PDGF/VEGF_dom"/>
</dbReference>
<dbReference type="SUPFAM" id="SSF57501">
    <property type="entry name" value="Cystine-knot cytokines"/>
    <property type="match status" value="1"/>
</dbReference>
<dbReference type="EMBL" id="GITU01006745">
    <property type="protein sequence ID" value="MBC1175448.1"/>
    <property type="molecule type" value="Transcribed_RNA"/>
</dbReference>
<dbReference type="Pfam" id="PF00341">
    <property type="entry name" value="PDGF"/>
    <property type="match status" value="1"/>
</dbReference>
<feature type="chain" id="PRO_5028864715" evidence="3">
    <location>
        <begin position="28"/>
        <end position="523"/>
    </location>
</feature>
<dbReference type="GO" id="GO:0035099">
    <property type="term" value="P:hemocyte migration"/>
    <property type="evidence" value="ECO:0007669"/>
    <property type="project" value="TreeGrafter"/>
</dbReference>
<comment type="similarity">
    <text evidence="1">Belongs to the PDGF/VEGF growth factor family.</text>
</comment>
<reference evidence="5" key="1">
    <citation type="journal article" date="2020" name="BMC">
        <title>Leishmania infection induces a limited differential gene expression in the sand fly midgut.</title>
        <authorList>
            <person name="Coutinho-Abreu I.V."/>
            <person name="Serafim T.D."/>
            <person name="Meneses C."/>
            <person name="Kamhawi S."/>
            <person name="Oliveira F."/>
            <person name="Valenzuela J.G."/>
        </authorList>
    </citation>
    <scope>NUCLEOTIDE SEQUENCE</scope>
    <source>
        <strain evidence="5">Jacobina</strain>
        <tissue evidence="5">Midgut</tissue>
    </source>
</reference>
<keyword evidence="1" id="KW-0339">Growth factor</keyword>
<dbReference type="InterPro" id="IPR029034">
    <property type="entry name" value="Cystine-knot_cytokine"/>
</dbReference>
<dbReference type="AlphaFoldDB" id="A0A7G3AU67"/>
<evidence type="ECO:0000259" key="4">
    <source>
        <dbReference type="PROSITE" id="PS50278"/>
    </source>
</evidence>
<dbReference type="PANTHER" id="PTHR21719">
    <property type="entry name" value="FI06402P-RELATED"/>
    <property type="match status" value="1"/>
</dbReference>
<dbReference type="SMART" id="SM00141">
    <property type="entry name" value="PDGF"/>
    <property type="match status" value="1"/>
</dbReference>
<name>A0A7G3AU67_LUTLO</name>
<organism evidence="5">
    <name type="scientific">Lutzomyia longipalpis</name>
    <name type="common">Sand fly</name>
    <dbReference type="NCBI Taxonomy" id="7200"/>
    <lineage>
        <taxon>Eukaryota</taxon>
        <taxon>Metazoa</taxon>
        <taxon>Ecdysozoa</taxon>
        <taxon>Arthropoda</taxon>
        <taxon>Hexapoda</taxon>
        <taxon>Insecta</taxon>
        <taxon>Pterygota</taxon>
        <taxon>Neoptera</taxon>
        <taxon>Endopterygota</taxon>
        <taxon>Diptera</taxon>
        <taxon>Nematocera</taxon>
        <taxon>Psychodoidea</taxon>
        <taxon>Psychodidae</taxon>
        <taxon>Lutzomyia</taxon>
        <taxon>Lutzomyia</taxon>
    </lineage>
</organism>
<proteinExistence type="inferred from homology"/>
<keyword evidence="3" id="KW-0732">Signal</keyword>
<feature type="region of interest" description="Disordered" evidence="2">
    <location>
        <begin position="94"/>
        <end position="273"/>
    </location>
</feature>
<feature type="compositionally biased region" description="Polar residues" evidence="2">
    <location>
        <begin position="96"/>
        <end position="109"/>
    </location>
</feature>
<feature type="signal peptide" evidence="3">
    <location>
        <begin position="1"/>
        <end position="27"/>
    </location>
</feature>
<feature type="compositionally biased region" description="Basic and acidic residues" evidence="2">
    <location>
        <begin position="225"/>
        <end position="245"/>
    </location>
</feature>
<dbReference type="Gene3D" id="2.10.90.10">
    <property type="entry name" value="Cystine-knot cytokines"/>
    <property type="match status" value="1"/>
</dbReference>
<protein>
    <submittedName>
        <fullName evidence="5">Putative placenta growth factor</fullName>
    </submittedName>
</protein>
<evidence type="ECO:0000256" key="2">
    <source>
        <dbReference type="SAM" id="MobiDB-lite"/>
    </source>
</evidence>
<feature type="domain" description="Platelet-derived growth factor (PDGF) family profile" evidence="4">
    <location>
        <begin position="351"/>
        <end position="422"/>
    </location>
</feature>
<evidence type="ECO:0000256" key="3">
    <source>
        <dbReference type="SAM" id="SignalP"/>
    </source>
</evidence>
<dbReference type="GO" id="GO:0008083">
    <property type="term" value="F:growth factor activity"/>
    <property type="evidence" value="ECO:0007669"/>
    <property type="project" value="UniProtKB-KW"/>
</dbReference>
<dbReference type="PROSITE" id="PS50278">
    <property type="entry name" value="PDGF_2"/>
    <property type="match status" value="1"/>
</dbReference>
<evidence type="ECO:0000256" key="1">
    <source>
        <dbReference type="RuleBase" id="RU003818"/>
    </source>
</evidence>
<sequence>MITNQPHSSIFNIVILLLWLMTDSGCGHHPQSHQHTHNHYHEQRHHHALQSGVDDRGNISTVQRHKKPPFSKEEFRKPIEAAVRALRHPVHRFHTKSSTPRASITSTTEAPHHHRLRHHHDHHRWRQEEMRSPTTTSHARHHIPPLWVDSSSAGDVKKHPRWAQHNKGYSSYSRNHDRNRLRHHDHVDREESHYHTTSIRPVRESSRGNPSDVGRHRSASLLVKSNERSSRMGHGITDKRTHDDDEYHDNEEQVDSLRNTTTPFAGNSQRRRSYSVDDIHAPGYRTGDLTSHKFRTLGTSEGVHHARNEFMITQRRIQAQERAWAMEHTSRILQEAECKWPRPKVIPVPNNDTDKTYAPHCTILHRCGDDTGCCGHEGLVCTARNTTSVELYFHVTKLRGPSRTERLTFVNHTQCHCVSRHEFFRVQEPSNLEPYPVQSCQCSQFFEKVILDDGSCRCDCSSDNEDCKSLKAGQEGFSLEDRKCIQDGRCKMPICEFGNYIRRTGRCPRREDKIQWGSLAGNL</sequence>
<dbReference type="PANTHER" id="PTHR21719:SF1">
    <property type="entry name" value="FI06402P-RELATED"/>
    <property type="match status" value="1"/>
</dbReference>
<dbReference type="GO" id="GO:0016020">
    <property type="term" value="C:membrane"/>
    <property type="evidence" value="ECO:0007669"/>
    <property type="project" value="InterPro"/>
</dbReference>
<feature type="compositionally biased region" description="Polar residues" evidence="2">
    <location>
        <begin position="256"/>
        <end position="268"/>
    </location>
</feature>
<accession>A0A7G3AU67</accession>